<dbReference type="GO" id="GO:0003676">
    <property type="term" value="F:nucleic acid binding"/>
    <property type="evidence" value="ECO:0007669"/>
    <property type="project" value="InterPro"/>
</dbReference>
<feature type="domain" description="YhcG PDDEXK nuclease" evidence="1">
    <location>
        <begin position="178"/>
        <end position="325"/>
    </location>
</feature>
<dbReference type="InterPro" id="IPR053148">
    <property type="entry name" value="PD-DEXK-like_domain"/>
</dbReference>
<dbReference type="PANTHER" id="PTHR30547:SF5">
    <property type="entry name" value="NUCLEASE YHCG-RELATED"/>
    <property type="match status" value="1"/>
</dbReference>
<dbReference type="InterPro" id="IPR041527">
    <property type="entry name" value="YhcG_N"/>
</dbReference>
<sequence>MPLAGSNETLLRDLRHLIRQTREEIARTVNSALALLYWEIGHRIRTEILGNKRAEYGEEILSTLSAKLVPEFGEGFGPRNLARMVRFTEVFPDREVVSTLSRQLGWSHFVEIVPLRDQLQREFYAEMCRAERWSVRTLREKIQGMLFERTALSRKPDELAKQELRSLRDEDKLSSDLVFRDPYLLDFLGLKDTYSEADLEAAILREIEQFMLELGDGFCFVARQKRIIIDDETYHLDLLFYHRKLRRLVAVDLKLGKFQPGDKGQMELYLRWLEKYEIQPGEEPPLGLILCADKGDEQVELLRLDKSGIRVATYLTELPPRPLLQQRLHEAVRVAQSRLVGRRAGET</sequence>
<evidence type="ECO:0000313" key="4">
    <source>
        <dbReference type="Proteomes" id="UP000214646"/>
    </source>
</evidence>
<evidence type="ECO:0000313" key="3">
    <source>
        <dbReference type="EMBL" id="OWK36773.1"/>
    </source>
</evidence>
<dbReference type="InterPro" id="IPR009362">
    <property type="entry name" value="YhcG_C"/>
</dbReference>
<feature type="domain" description="YhcG N-terminal" evidence="2">
    <location>
        <begin position="14"/>
        <end position="149"/>
    </location>
</feature>
<dbReference type="EMBL" id="NIDE01000017">
    <property type="protein sequence ID" value="OWK36773.1"/>
    <property type="molecule type" value="Genomic_DNA"/>
</dbReference>
<comment type="caution">
    <text evidence="3">The sequence shown here is derived from an EMBL/GenBank/DDBJ whole genome shotgun (WGS) entry which is preliminary data.</text>
</comment>
<dbReference type="Proteomes" id="UP000214646">
    <property type="component" value="Unassembled WGS sequence"/>
</dbReference>
<reference evidence="4" key="1">
    <citation type="submission" date="2017-06" db="EMBL/GenBank/DDBJ databases">
        <title>Genome analysis of Fimbriiglobus ruber SP5, the first member of the order Planctomycetales with confirmed chitinolytic capability.</title>
        <authorList>
            <person name="Ravin N.V."/>
            <person name="Rakitin A.L."/>
            <person name="Ivanova A.A."/>
            <person name="Beletsky A.V."/>
            <person name="Kulichevskaya I.S."/>
            <person name="Mardanov A.V."/>
            <person name="Dedysh S.N."/>
        </authorList>
    </citation>
    <scope>NUCLEOTIDE SEQUENCE [LARGE SCALE GENOMIC DNA]</scope>
    <source>
        <strain evidence="4">SP5</strain>
    </source>
</reference>
<evidence type="ECO:0000259" key="2">
    <source>
        <dbReference type="Pfam" id="PF17761"/>
    </source>
</evidence>
<evidence type="ECO:0000259" key="1">
    <source>
        <dbReference type="Pfam" id="PF06250"/>
    </source>
</evidence>
<name>A0A225D729_9BACT</name>
<dbReference type="Pfam" id="PF17761">
    <property type="entry name" value="DUF1016_N"/>
    <property type="match status" value="1"/>
</dbReference>
<dbReference type="AlphaFoldDB" id="A0A225D729"/>
<organism evidence="3 4">
    <name type="scientific">Fimbriiglobus ruber</name>
    <dbReference type="NCBI Taxonomy" id="1908690"/>
    <lineage>
        <taxon>Bacteria</taxon>
        <taxon>Pseudomonadati</taxon>
        <taxon>Planctomycetota</taxon>
        <taxon>Planctomycetia</taxon>
        <taxon>Gemmatales</taxon>
        <taxon>Gemmataceae</taxon>
        <taxon>Fimbriiglobus</taxon>
    </lineage>
</organism>
<dbReference type="PANTHER" id="PTHR30547">
    <property type="entry name" value="UNCHARACTERIZED PROTEIN YHCG-RELATED"/>
    <property type="match status" value="1"/>
</dbReference>
<dbReference type="Gene3D" id="3.40.1350.10">
    <property type="match status" value="1"/>
</dbReference>
<gene>
    <name evidence="3" type="ORF">FRUB_09336</name>
</gene>
<dbReference type="Pfam" id="PF06250">
    <property type="entry name" value="YhcG_C"/>
    <property type="match status" value="1"/>
</dbReference>
<accession>A0A225D729</accession>
<keyword evidence="4" id="KW-1185">Reference proteome</keyword>
<dbReference type="InterPro" id="IPR011856">
    <property type="entry name" value="tRNA_endonuc-like_dom_sf"/>
</dbReference>
<evidence type="ECO:0008006" key="5">
    <source>
        <dbReference type="Google" id="ProtNLM"/>
    </source>
</evidence>
<protein>
    <recommendedName>
        <fullName evidence="5">Cytoplasmic protein</fullName>
    </recommendedName>
</protein>
<proteinExistence type="predicted"/>